<keyword evidence="6" id="KW-1185">Reference proteome</keyword>
<dbReference type="InterPro" id="IPR006143">
    <property type="entry name" value="RND_pump_MFP"/>
</dbReference>
<dbReference type="Pfam" id="PF25954">
    <property type="entry name" value="Beta-barrel_RND_2"/>
    <property type="match status" value="1"/>
</dbReference>
<dbReference type="RefSeq" id="WP_345009688.1">
    <property type="nucleotide sequence ID" value="NZ_BAABFC010000001.1"/>
</dbReference>
<dbReference type="InterPro" id="IPR058792">
    <property type="entry name" value="Beta-barrel_RND_2"/>
</dbReference>
<dbReference type="Gene3D" id="2.40.30.170">
    <property type="match status" value="1"/>
</dbReference>
<dbReference type="PANTHER" id="PTHR32347:SF23">
    <property type="entry name" value="BLL5650 PROTEIN"/>
    <property type="match status" value="1"/>
</dbReference>
<accession>A0ABP8PZF0</accession>
<dbReference type="SUPFAM" id="SSF111369">
    <property type="entry name" value="HlyD-like secretion proteins"/>
    <property type="match status" value="1"/>
</dbReference>
<protein>
    <submittedName>
        <fullName evidence="5">Efflux RND transporter periplasmic adaptor subunit</fullName>
    </submittedName>
</protein>
<dbReference type="Gene3D" id="2.40.420.20">
    <property type="match status" value="1"/>
</dbReference>
<evidence type="ECO:0000313" key="5">
    <source>
        <dbReference type="EMBL" id="GAA4493903.1"/>
    </source>
</evidence>
<evidence type="ECO:0000256" key="1">
    <source>
        <dbReference type="ARBA" id="ARBA00004196"/>
    </source>
</evidence>
<comment type="subcellular location">
    <subcellularLocation>
        <location evidence="1">Cell envelope</location>
    </subcellularLocation>
</comment>
<evidence type="ECO:0000256" key="2">
    <source>
        <dbReference type="ARBA" id="ARBA00009477"/>
    </source>
</evidence>
<dbReference type="PANTHER" id="PTHR32347">
    <property type="entry name" value="EFFLUX SYSTEM COMPONENT YKNX-RELATED"/>
    <property type="match status" value="1"/>
</dbReference>
<dbReference type="Gene3D" id="1.10.287.470">
    <property type="entry name" value="Helix hairpin bin"/>
    <property type="match status" value="1"/>
</dbReference>
<dbReference type="InterPro" id="IPR050465">
    <property type="entry name" value="UPF0194_transport"/>
</dbReference>
<comment type="caution">
    <text evidence="5">The sequence shown here is derived from an EMBL/GenBank/DDBJ whole genome shotgun (WGS) entry which is preliminary data.</text>
</comment>
<keyword evidence="3" id="KW-0175">Coiled coil</keyword>
<evidence type="ECO:0000313" key="6">
    <source>
        <dbReference type="Proteomes" id="UP001501321"/>
    </source>
</evidence>
<comment type="similarity">
    <text evidence="2">Belongs to the membrane fusion protein (MFP) (TC 8.A.1) family.</text>
</comment>
<dbReference type="Proteomes" id="UP001501321">
    <property type="component" value="Unassembled WGS sequence"/>
</dbReference>
<evidence type="ECO:0000256" key="3">
    <source>
        <dbReference type="ARBA" id="ARBA00023054"/>
    </source>
</evidence>
<reference evidence="6" key="1">
    <citation type="journal article" date="2019" name="Int. J. Syst. Evol. Microbiol.">
        <title>The Global Catalogue of Microorganisms (GCM) 10K type strain sequencing project: providing services to taxonomists for standard genome sequencing and annotation.</title>
        <authorList>
            <consortium name="The Broad Institute Genomics Platform"/>
            <consortium name="The Broad Institute Genome Sequencing Center for Infectious Disease"/>
            <person name="Wu L."/>
            <person name="Ma J."/>
        </authorList>
    </citation>
    <scope>NUCLEOTIDE SEQUENCE [LARGE SCALE GENOMIC DNA]</scope>
    <source>
        <strain evidence="6">JCM 32226</strain>
    </source>
</reference>
<organism evidence="5 6">
    <name type="scientific">Pseudaeromonas paramecii</name>
    <dbReference type="NCBI Taxonomy" id="2138166"/>
    <lineage>
        <taxon>Bacteria</taxon>
        <taxon>Pseudomonadati</taxon>
        <taxon>Pseudomonadota</taxon>
        <taxon>Gammaproteobacteria</taxon>
        <taxon>Aeromonadales</taxon>
        <taxon>Aeromonadaceae</taxon>
        <taxon>Pseudaeromonas</taxon>
    </lineage>
</organism>
<sequence length="377" mass="41433">MKRLLLLGLPLFALLLFGLWWLGRPSLPQVSLTRLGRGELTVSLVNSRAGTLESCQRAGLSLPQGGVVTDIYVKEGDRVARGTPLLRLWQEDLDQSQRRLAQALARDALLVRQQCLQAELAQRQAERLAKLARADLAAQSLLDELRTQAQSQQLGCRVARAQVAVDDASLGEVVAQQSQRQLRAPFAGVVAKINSKLGEYMTPSPPGISMPPVVDLIDDGCLYVSAPMDEVDAARLKVGQRAWIQLDALPDRRFAAQVRRIAPYVLAEEKQARTVAVEADFTPLPADVPLLVGYSADLEVITDEAAAVLRLPLEALDTDQSVLRYQQGRLTRVQPELGLRNWHWVAVLGGLEEGDQLVLQPGQLSYRAGMSVEIRHE</sequence>
<dbReference type="EMBL" id="BAABFC010000001">
    <property type="protein sequence ID" value="GAA4493903.1"/>
    <property type="molecule type" value="Genomic_DNA"/>
</dbReference>
<feature type="domain" description="CusB-like beta-barrel" evidence="4">
    <location>
        <begin position="224"/>
        <end position="277"/>
    </location>
</feature>
<dbReference type="Gene3D" id="2.40.50.100">
    <property type="match status" value="1"/>
</dbReference>
<gene>
    <name evidence="5" type="ORF">GCM10023095_04820</name>
</gene>
<dbReference type="NCBIfam" id="TIGR01730">
    <property type="entry name" value="RND_mfp"/>
    <property type="match status" value="1"/>
</dbReference>
<name>A0ABP8PZF0_9GAMM</name>
<evidence type="ECO:0000259" key="4">
    <source>
        <dbReference type="Pfam" id="PF25954"/>
    </source>
</evidence>
<proteinExistence type="inferred from homology"/>